<dbReference type="GO" id="GO:0000408">
    <property type="term" value="C:EKC/KEOPS complex"/>
    <property type="evidence" value="ECO:0007669"/>
    <property type="project" value="InterPro"/>
</dbReference>
<dbReference type="OrthoDB" id="8905128at2759"/>
<protein>
    <submittedName>
        <fullName evidence="2">Uncharacterized protein</fullName>
    </submittedName>
</protein>
<dbReference type="AlphaFoldDB" id="A0A8T3DQ20"/>
<organism evidence="2 3">
    <name type="scientific">Albula goreensis</name>
    <dbReference type="NCBI Taxonomy" id="1534307"/>
    <lineage>
        <taxon>Eukaryota</taxon>
        <taxon>Metazoa</taxon>
        <taxon>Chordata</taxon>
        <taxon>Craniata</taxon>
        <taxon>Vertebrata</taxon>
        <taxon>Euteleostomi</taxon>
        <taxon>Actinopterygii</taxon>
        <taxon>Neopterygii</taxon>
        <taxon>Teleostei</taxon>
        <taxon>Albuliformes</taxon>
        <taxon>Albulidae</taxon>
        <taxon>Albula</taxon>
    </lineage>
</organism>
<dbReference type="Pfam" id="PF15387">
    <property type="entry name" value="DUF4611"/>
    <property type="match status" value="1"/>
</dbReference>
<gene>
    <name evidence="2" type="ORF">AGOR_G00088510</name>
</gene>
<evidence type="ECO:0000313" key="2">
    <source>
        <dbReference type="EMBL" id="KAI1897944.1"/>
    </source>
</evidence>
<feature type="compositionally biased region" description="Acidic residues" evidence="1">
    <location>
        <begin position="64"/>
        <end position="77"/>
    </location>
</feature>
<proteinExistence type="predicted"/>
<dbReference type="EMBL" id="JAERUA010000007">
    <property type="protein sequence ID" value="KAI1897944.1"/>
    <property type="molecule type" value="Genomic_DNA"/>
</dbReference>
<dbReference type="Proteomes" id="UP000829720">
    <property type="component" value="Unassembled WGS sequence"/>
</dbReference>
<feature type="region of interest" description="Disordered" evidence="1">
    <location>
        <begin position="54"/>
        <end position="101"/>
    </location>
</feature>
<dbReference type="InterPro" id="IPR027893">
    <property type="entry name" value="GON7_meta"/>
</dbReference>
<reference evidence="2" key="1">
    <citation type="submission" date="2021-01" db="EMBL/GenBank/DDBJ databases">
        <authorList>
            <person name="Zahm M."/>
            <person name="Roques C."/>
            <person name="Cabau C."/>
            <person name="Klopp C."/>
            <person name="Donnadieu C."/>
            <person name="Jouanno E."/>
            <person name="Lampietro C."/>
            <person name="Louis A."/>
            <person name="Herpin A."/>
            <person name="Echchiki A."/>
            <person name="Berthelot C."/>
            <person name="Parey E."/>
            <person name="Roest-Crollius H."/>
            <person name="Braasch I."/>
            <person name="Postlethwait J."/>
            <person name="Bobe J."/>
            <person name="Montfort J."/>
            <person name="Bouchez O."/>
            <person name="Begum T."/>
            <person name="Mejri S."/>
            <person name="Adams A."/>
            <person name="Chen W.-J."/>
            <person name="Guiguen Y."/>
        </authorList>
    </citation>
    <scope>NUCLEOTIDE SEQUENCE</scope>
    <source>
        <tissue evidence="2">Blood</tissue>
    </source>
</reference>
<feature type="compositionally biased region" description="Polar residues" evidence="1">
    <location>
        <begin position="81"/>
        <end position="90"/>
    </location>
</feature>
<comment type="caution">
    <text evidence="2">The sequence shown here is derived from an EMBL/GenBank/DDBJ whole genome shotgun (WGS) entry which is preliminary data.</text>
</comment>
<keyword evidence="3" id="KW-1185">Reference proteome</keyword>
<sequence length="101" mass="11047">MAACELRGELKYRDGETKEFVIKAENNLKSILAGVQKMNKDASEVLTELVLQEKGSVGNGKGVDDEEEDDSDEEDDEIKTKNGTKASSTEPPAKRTKTVKS</sequence>
<evidence type="ECO:0000256" key="1">
    <source>
        <dbReference type="SAM" id="MobiDB-lite"/>
    </source>
</evidence>
<accession>A0A8T3DQ20</accession>
<evidence type="ECO:0000313" key="3">
    <source>
        <dbReference type="Proteomes" id="UP000829720"/>
    </source>
</evidence>
<name>A0A8T3DQ20_9TELE</name>